<proteinExistence type="predicted"/>
<evidence type="ECO:0000256" key="1">
    <source>
        <dbReference type="SAM" id="MobiDB-lite"/>
    </source>
</evidence>
<gene>
    <name evidence="2" type="ORF">LOOC260_114260</name>
</gene>
<dbReference type="RefSeq" id="WP_041093959.1">
    <property type="nucleotide sequence ID" value="NZ_AP014680.1"/>
</dbReference>
<dbReference type="InterPro" id="IPR006944">
    <property type="entry name" value="Phage/GTA_portal"/>
</dbReference>
<evidence type="ECO:0000313" key="2">
    <source>
        <dbReference type="EMBL" id="BAP85962.1"/>
    </source>
</evidence>
<dbReference type="InterPro" id="IPR006427">
    <property type="entry name" value="Portal_HK97"/>
</dbReference>
<sequence>MNPFRKFERNNIRSQTLTNGGYMPFVFSSDGQVITANTVNADNALKNSDIFAVINRIASDISACTFRVNEPFKQLLDNPNNLVNSYNFWQSVVSQLCLAGNCYVVITRDNQGVPTRLEQIPIDQVTITLEDSSKDITYTVNYNDERGTTKIKSANMLHFRLFVSGQVSTKYVGVSPLDSLVRELNLQDYSNKMSISMLKNAIAPSYTLTVPEGILGPDAKDKIRAEFEKANAGDNSGKAIVLDQGLQINPLQIDPDVAKLLSNVTFSQTQIAKAFGISDSYLNGQGDEQSSVSMMRSLFIDSLNPYMKAIESELTMKLGQPVNLDIESAVDIDNSDLIDKLVSLAGKSAVLSGTQIRQILSDKEVYDPTILASNPPVESPGGGEKDENNGN</sequence>
<reference evidence="2 3" key="1">
    <citation type="submission" date="2014-11" db="EMBL/GenBank/DDBJ databases">
        <title>Complete genome sequence and analysis of Lactobacillus hokkaidonensis LOOC260T.</title>
        <authorList>
            <person name="Tanizawa Y."/>
            <person name="Tohno M."/>
            <person name="Kaminuma E."/>
            <person name="Nakamura Y."/>
            <person name="Arita M."/>
        </authorList>
    </citation>
    <scope>NUCLEOTIDE SEQUENCE [LARGE SCALE GENOMIC DNA]</scope>
    <source>
        <strain evidence="2 3">LOOC260</strain>
    </source>
</reference>
<dbReference type="AlphaFoldDB" id="A0A0A1GUI9"/>
<dbReference type="HOGENOM" id="CLU_033789_8_1_9"/>
<feature type="region of interest" description="Disordered" evidence="1">
    <location>
        <begin position="370"/>
        <end position="391"/>
    </location>
</feature>
<dbReference type="Pfam" id="PF04860">
    <property type="entry name" value="Phage_portal"/>
    <property type="match status" value="1"/>
</dbReference>
<organism evidence="2 3">
    <name type="scientific">Paucilactobacillus hokkaidonensis JCM 18461</name>
    <dbReference type="NCBI Taxonomy" id="1291742"/>
    <lineage>
        <taxon>Bacteria</taxon>
        <taxon>Bacillati</taxon>
        <taxon>Bacillota</taxon>
        <taxon>Bacilli</taxon>
        <taxon>Lactobacillales</taxon>
        <taxon>Lactobacillaceae</taxon>
        <taxon>Paucilactobacillus</taxon>
    </lineage>
</organism>
<evidence type="ECO:0000313" key="3">
    <source>
        <dbReference type="Proteomes" id="UP000031620"/>
    </source>
</evidence>
<dbReference type="STRING" id="1291742.LOOC260_114260"/>
<accession>A0A0A1GUI9</accession>
<dbReference type="NCBIfam" id="TIGR01537">
    <property type="entry name" value="portal_HK97"/>
    <property type="match status" value="1"/>
</dbReference>
<protein>
    <submittedName>
        <fullName evidence="2">Phage portal protein</fullName>
    </submittedName>
</protein>
<name>A0A0A1GUI9_9LACO</name>
<dbReference type="Proteomes" id="UP000031620">
    <property type="component" value="Chromosome"/>
</dbReference>
<dbReference type="KEGG" id="lho:LOOC260_114260"/>
<dbReference type="EMBL" id="AP014680">
    <property type="protein sequence ID" value="BAP85962.1"/>
    <property type="molecule type" value="Genomic_DNA"/>
</dbReference>